<dbReference type="SUPFAM" id="SSF56112">
    <property type="entry name" value="Protein kinase-like (PK-like)"/>
    <property type="match status" value="1"/>
</dbReference>
<reference evidence="3 4" key="1">
    <citation type="journal article" date="2017" name="Genome Biol. Evol.">
        <title>Phytophthora megakarya and P. palmivora, closely related causal agents of cacao black pod rot, underwent increases in genome sizes and gene numbers by different mechanisms.</title>
        <authorList>
            <person name="Ali S.S."/>
            <person name="Shao J."/>
            <person name="Lary D.J."/>
            <person name="Kronmiller B."/>
            <person name="Shen D."/>
            <person name="Strem M.D."/>
            <person name="Amoako-Attah I."/>
            <person name="Akrofi A.Y."/>
            <person name="Begoude B.A."/>
            <person name="Ten Hoopen G.M."/>
            <person name="Coulibaly K."/>
            <person name="Kebe B.I."/>
            <person name="Melnick R.L."/>
            <person name="Guiltinan M.J."/>
            <person name="Tyler B.M."/>
            <person name="Meinhardt L.W."/>
            <person name="Bailey B.A."/>
        </authorList>
    </citation>
    <scope>NUCLEOTIDE SEQUENCE [LARGE SCALE GENOMIC DNA]</scope>
    <source>
        <strain evidence="4">sbr112.9</strain>
    </source>
</reference>
<protein>
    <submittedName>
        <fullName evidence="3">Protein kinase</fullName>
    </submittedName>
</protein>
<dbReference type="Pfam" id="PF00069">
    <property type="entry name" value="Pkinase"/>
    <property type="match status" value="1"/>
</dbReference>
<keyword evidence="1" id="KW-1133">Transmembrane helix</keyword>
<comment type="caution">
    <text evidence="3">The sequence shown here is derived from an EMBL/GenBank/DDBJ whole genome shotgun (WGS) entry which is preliminary data.</text>
</comment>
<dbReference type="InterPro" id="IPR000719">
    <property type="entry name" value="Prot_kinase_dom"/>
</dbReference>
<dbReference type="GO" id="GO:0004674">
    <property type="term" value="F:protein serine/threonine kinase activity"/>
    <property type="evidence" value="ECO:0007669"/>
    <property type="project" value="TreeGrafter"/>
</dbReference>
<evidence type="ECO:0000313" key="4">
    <source>
        <dbReference type="Proteomes" id="UP000237271"/>
    </source>
</evidence>
<evidence type="ECO:0000256" key="1">
    <source>
        <dbReference type="SAM" id="Phobius"/>
    </source>
</evidence>
<evidence type="ECO:0000259" key="2">
    <source>
        <dbReference type="PROSITE" id="PS50011"/>
    </source>
</evidence>
<dbReference type="Gene3D" id="1.10.510.10">
    <property type="entry name" value="Transferase(Phosphotransferase) domain 1"/>
    <property type="match status" value="1"/>
</dbReference>
<dbReference type="InterPro" id="IPR051681">
    <property type="entry name" value="Ser/Thr_Kinases-Pseudokinases"/>
</dbReference>
<feature type="domain" description="Protein kinase" evidence="2">
    <location>
        <begin position="290"/>
        <end position="665"/>
    </location>
</feature>
<name>A0A2P4Y0A5_9STRA</name>
<dbReference type="Gene3D" id="3.30.200.20">
    <property type="entry name" value="Phosphorylase Kinase, domain 1"/>
    <property type="match status" value="1"/>
</dbReference>
<evidence type="ECO:0000313" key="3">
    <source>
        <dbReference type="EMBL" id="POM71220.1"/>
    </source>
</evidence>
<organism evidence="3 4">
    <name type="scientific">Phytophthora palmivora</name>
    <dbReference type="NCBI Taxonomy" id="4796"/>
    <lineage>
        <taxon>Eukaryota</taxon>
        <taxon>Sar</taxon>
        <taxon>Stramenopiles</taxon>
        <taxon>Oomycota</taxon>
        <taxon>Peronosporomycetes</taxon>
        <taxon>Peronosporales</taxon>
        <taxon>Peronosporaceae</taxon>
        <taxon>Phytophthora</taxon>
    </lineage>
</organism>
<dbReference type="OrthoDB" id="346907at2759"/>
<dbReference type="GO" id="GO:0005524">
    <property type="term" value="F:ATP binding"/>
    <property type="evidence" value="ECO:0007669"/>
    <property type="project" value="InterPro"/>
</dbReference>
<dbReference type="AlphaFoldDB" id="A0A2P4Y0A5"/>
<dbReference type="PROSITE" id="PS50011">
    <property type="entry name" value="PROTEIN_KINASE_DOM"/>
    <property type="match status" value="1"/>
</dbReference>
<dbReference type="PANTHER" id="PTHR44329">
    <property type="entry name" value="SERINE/THREONINE-PROTEIN KINASE TNNI3K-RELATED"/>
    <property type="match status" value="1"/>
</dbReference>
<dbReference type="Proteomes" id="UP000237271">
    <property type="component" value="Unassembled WGS sequence"/>
</dbReference>
<keyword evidence="1" id="KW-0812">Transmembrane</keyword>
<dbReference type="SMART" id="SM00220">
    <property type="entry name" value="S_TKc"/>
    <property type="match status" value="1"/>
</dbReference>
<keyword evidence="3" id="KW-0418">Kinase</keyword>
<dbReference type="PROSITE" id="PS00108">
    <property type="entry name" value="PROTEIN_KINASE_ST"/>
    <property type="match status" value="1"/>
</dbReference>
<keyword evidence="3" id="KW-0808">Transferase</keyword>
<dbReference type="InterPro" id="IPR011009">
    <property type="entry name" value="Kinase-like_dom_sf"/>
</dbReference>
<feature type="transmembrane region" description="Helical" evidence="1">
    <location>
        <begin position="288"/>
        <end position="307"/>
    </location>
</feature>
<sequence length="844" mass="93357">MCSIVLRRRRRKLQFLAATTALAIGENVSVLGVPSNSDVLTRCESLQSDTAVLTSPTDIDLPSDVAATLSAHSDSTWSELDDVTKVGLLWVHGYVFSGGSSNGNKAGDAVVQVYTRCSDGAASGMAMADVEVSYEEFTGNQCEAASCGSYFQATNTKCVANVTSAMHCAISGSSMTLPTAEDVSFWSSASSQSTIPYPQVYQHSLMVSDTTARLQVYSIHMRNEDTGVSCGSTLDTIIPCMRLEDSGVSGFCKPTVDTATVKNFLASMSTVQVNQLSDDDEGAEGDNMVVILGAAIGGGVLLIIVIMTNRGRRSSWYTFGNASNRESAVGRRSSMAGTWVGAAAGGKTVSEYCNESEILTDFMQDPEVFTKRIAFDELTFLRMLSKGAYGEVWLGQLETRHVAIKRLLPEKCQFTASLEQFAGEIQLMCTLQHQYMEAGDLDDVLKKNREKFSWQREKISIAMDIAEGLVYLHCLRPVVVHRDLKSKNVLLNRKFHAKLSDFGVSRKTHVNETMTSGVGTLLWTAPEIIEGKKYSEKADIYSLGVVLSEMDTCEAPFADVTSDKGERLPGMQIAQLVRLGKIRVSLRKDCPPNLHKLVMDYPTTMNKLQMILKANRDCRRRIQMRYQDKKKKAFTDLKASIPQLRDHVKQLQRKFDDLSRKKETLWSVSVEYFRIFEDGLTGPSKNVLDFLQAAIALDVDTGAVFGLNGLVENWRNLTQLFPDIHTQLDGLAKVSTDTVIAKTTTTFTITKKSLQNVFPHLVNDSKIQSERRELIIAKLLGRRILMRGSVRFDWDNTDNHVVGLYTQNDMLTPMFQLLGNMEDISLVFSGALISPDGCFNNNRT</sequence>
<accession>A0A2P4Y0A5</accession>
<proteinExistence type="predicted"/>
<dbReference type="PANTHER" id="PTHR44329:SF214">
    <property type="entry name" value="PROTEIN KINASE DOMAIN-CONTAINING PROTEIN"/>
    <property type="match status" value="1"/>
</dbReference>
<dbReference type="InterPro" id="IPR008271">
    <property type="entry name" value="Ser/Thr_kinase_AS"/>
</dbReference>
<keyword evidence="4" id="KW-1185">Reference proteome</keyword>
<gene>
    <name evidence="3" type="ORF">PHPALM_12235</name>
</gene>
<keyword evidence="1" id="KW-0472">Membrane</keyword>
<dbReference type="EMBL" id="NCKW01006566">
    <property type="protein sequence ID" value="POM71220.1"/>
    <property type="molecule type" value="Genomic_DNA"/>
</dbReference>